<feature type="domain" description="Aminotransferase class V" evidence="2">
    <location>
        <begin position="16"/>
        <end position="63"/>
    </location>
</feature>
<dbReference type="AlphaFoldDB" id="A0A368JZM9"/>
<evidence type="ECO:0000313" key="3">
    <source>
        <dbReference type="EMBL" id="RCS22599.1"/>
    </source>
</evidence>
<organism evidence="3 4">
    <name type="scientific">Phyllobacterium salinisoli</name>
    <dbReference type="NCBI Taxonomy" id="1899321"/>
    <lineage>
        <taxon>Bacteria</taxon>
        <taxon>Pseudomonadati</taxon>
        <taxon>Pseudomonadota</taxon>
        <taxon>Alphaproteobacteria</taxon>
        <taxon>Hyphomicrobiales</taxon>
        <taxon>Phyllobacteriaceae</taxon>
        <taxon>Phyllobacterium</taxon>
    </lineage>
</organism>
<dbReference type="InterPro" id="IPR000192">
    <property type="entry name" value="Aminotrans_V_dom"/>
</dbReference>
<dbReference type="Proteomes" id="UP000253420">
    <property type="component" value="Unassembled WGS sequence"/>
</dbReference>
<dbReference type="SUPFAM" id="SSF53383">
    <property type="entry name" value="PLP-dependent transferases"/>
    <property type="match status" value="1"/>
</dbReference>
<dbReference type="Gene3D" id="1.10.260.50">
    <property type="match status" value="1"/>
</dbReference>
<reference evidence="3 4" key="1">
    <citation type="submission" date="2018-07" db="EMBL/GenBank/DDBJ databases">
        <title>The draft genome of Phyllobacterium salinisoli.</title>
        <authorList>
            <person name="Liu L."/>
            <person name="Li L."/>
            <person name="Zhang X."/>
            <person name="Liang L."/>
        </authorList>
    </citation>
    <scope>NUCLEOTIDE SEQUENCE [LARGE SCALE GENOMIC DNA]</scope>
    <source>
        <strain evidence="3 4">LLAN61</strain>
    </source>
</reference>
<dbReference type="GO" id="GO:0008483">
    <property type="term" value="F:transaminase activity"/>
    <property type="evidence" value="ECO:0007669"/>
    <property type="project" value="UniProtKB-KW"/>
</dbReference>
<comment type="caution">
    <text evidence="3">The sequence shown here is derived from an EMBL/GenBank/DDBJ whole genome shotgun (WGS) entry which is preliminary data.</text>
</comment>
<keyword evidence="3" id="KW-0808">Transferase</keyword>
<gene>
    <name evidence="3" type="ORF">DUT91_17080</name>
</gene>
<keyword evidence="4" id="KW-1185">Reference proteome</keyword>
<keyword evidence="1" id="KW-0663">Pyridoxal phosphate</keyword>
<evidence type="ECO:0000313" key="4">
    <source>
        <dbReference type="Proteomes" id="UP000253420"/>
    </source>
</evidence>
<keyword evidence="3" id="KW-0032">Aminotransferase</keyword>
<evidence type="ECO:0000259" key="2">
    <source>
        <dbReference type="Pfam" id="PF00266"/>
    </source>
</evidence>
<protein>
    <submittedName>
        <fullName evidence="3">Aminotransferase class V-fold PLP-dependent enzyme</fullName>
    </submittedName>
</protein>
<name>A0A368JZM9_9HYPH</name>
<dbReference type="Gene3D" id="3.40.640.10">
    <property type="entry name" value="Type I PLP-dependent aspartate aminotransferase-like (Major domain)"/>
    <property type="match status" value="1"/>
</dbReference>
<proteinExistence type="predicted"/>
<dbReference type="InterPro" id="IPR015421">
    <property type="entry name" value="PyrdxlP-dep_Trfase_major"/>
</dbReference>
<dbReference type="Pfam" id="PF00266">
    <property type="entry name" value="Aminotran_5"/>
    <property type="match status" value="1"/>
</dbReference>
<dbReference type="EMBL" id="QOZG01000007">
    <property type="protein sequence ID" value="RCS22599.1"/>
    <property type="molecule type" value="Genomic_DNA"/>
</dbReference>
<accession>A0A368JZM9</accession>
<sequence length="241" mass="26282">MQFGHNPVTLARNISGETAARTIANGREFVADLIGASSHEITFTSGATEANNLAVIGAVRAARNQDPSRNRIFCPDRKPLGPRVNVRAKSTKCFIADFQVLFNAALALESDDIVVEMPVQPRGGPSSSDKRFRRRVVRRAQLVEMPVGGCEFYGIDFSAGVMPLRNEPEQIHENPFLGNAEIQLFVDIVQDIKDVACPGGKFQDRIGVVGSKPGDQPLQVGRFDISIGPMRQNRKAVGEII</sequence>
<dbReference type="InterPro" id="IPR015424">
    <property type="entry name" value="PyrdxlP-dep_Trfase"/>
</dbReference>
<evidence type="ECO:0000256" key="1">
    <source>
        <dbReference type="ARBA" id="ARBA00022898"/>
    </source>
</evidence>
<dbReference type="OrthoDB" id="9808002at2"/>